<feature type="non-terminal residue" evidence="7">
    <location>
        <position position="712"/>
    </location>
</feature>
<organism evidence="7 8">
    <name type="scientific">Prorocentrum cordatum</name>
    <dbReference type="NCBI Taxonomy" id="2364126"/>
    <lineage>
        <taxon>Eukaryota</taxon>
        <taxon>Sar</taxon>
        <taxon>Alveolata</taxon>
        <taxon>Dinophyceae</taxon>
        <taxon>Prorocentrales</taxon>
        <taxon>Prorocentraceae</taxon>
        <taxon>Prorocentrum</taxon>
    </lineage>
</organism>
<feature type="coiled-coil region" evidence="5">
    <location>
        <begin position="204"/>
        <end position="252"/>
    </location>
</feature>
<dbReference type="Pfam" id="PF00246">
    <property type="entry name" value="Peptidase_M14"/>
    <property type="match status" value="2"/>
</dbReference>
<comment type="caution">
    <text evidence="7">The sequence shown here is derived from an EMBL/GenBank/DDBJ whole genome shotgun (WGS) entry which is preliminary data.</text>
</comment>
<sequence length="712" mass="78860">ADMETMRFFEELKRDNPDIVETFVAQEAWPEILPSAPRDGWAQCEGEPCKTLVVRIGNNKTLTETSPEVFFSGALHGDERIGPLTVTELAGFLCQQYREGNSEVRRLVDSRGTWIMPMTNAHGYAHRCPAPERAPRGRANPSTAELSNEDLIKLLKSRGLQAGSGLDTKLTEVFKKAEEPGPADLGSKGLQVLLQRQSRKLKHIEGSTERVQNAKAALENAQRVYEQECQQLKAHQDTLSEIEKIIKKAQAATVLPEPPEQDGEPDSIHELQMLEVWGLAVKKYTSRFAIDATAVLEATEAKKAEFSAKLPKDAFRHQSAVKWAQQRGFQASMPKANSTGPGPTESSAGRAVLSQFPADKLDLSCGKELPSSRISGRGILGWSTLLTFSKPVKFGFGMWKPIFWSSMTFKDGVGNYMLAELMGYEFSMWSWAKPGRWQHALRSALVRLLSDGGDEHPENCMRTQTARAVNELFRRHLFHFMITFHGGMRALTYEWGSRNHLAKRHGSTESPDDHAFTTVGKSIQSAAGREKSSFFYPLGRISDLVYPVDGGMEDWSYGAGWEQSPNPITVCRPKTYGGYAESRTRYKPGSIATLVYLAEMDDAKTPRENTLGRAAQLWENEDNDGHVARNMRMCLKLIELAKAEVIVQPPAWGPTLAPQSDLALELHGFGCLTVSSARLLLVPRALVADCAGLGAPRGGGWDAAARREMLEQ</sequence>
<evidence type="ECO:0000313" key="7">
    <source>
        <dbReference type="EMBL" id="CAK0800383.1"/>
    </source>
</evidence>
<evidence type="ECO:0000259" key="6">
    <source>
        <dbReference type="Pfam" id="PF00246"/>
    </source>
</evidence>
<feature type="domain" description="Peptidase M14" evidence="6">
    <location>
        <begin position="52"/>
        <end position="126"/>
    </location>
</feature>
<evidence type="ECO:0000256" key="2">
    <source>
        <dbReference type="ARBA" id="ARBA00005988"/>
    </source>
</evidence>
<protein>
    <recommendedName>
        <fullName evidence="6">Peptidase M14 domain-containing protein</fullName>
    </recommendedName>
</protein>
<dbReference type="PROSITE" id="PS00132">
    <property type="entry name" value="CARBOXYPEPT_ZN_1"/>
    <property type="match status" value="1"/>
</dbReference>
<keyword evidence="4" id="KW-0862">Zinc</keyword>
<dbReference type="Gene3D" id="3.40.630.10">
    <property type="entry name" value="Zn peptidases"/>
    <property type="match status" value="2"/>
</dbReference>
<evidence type="ECO:0000256" key="3">
    <source>
        <dbReference type="ARBA" id="ARBA00022723"/>
    </source>
</evidence>
<dbReference type="PANTHER" id="PTHR11705:SF138">
    <property type="entry name" value="PEPTIDASE M14 CARBOXYPEPTIDASE A DOMAIN-CONTAINING PROTEIN"/>
    <property type="match status" value="1"/>
</dbReference>
<comment type="cofactor">
    <cofactor evidence="1">
        <name>Zn(2+)</name>
        <dbReference type="ChEBI" id="CHEBI:29105"/>
    </cofactor>
</comment>
<evidence type="ECO:0000256" key="4">
    <source>
        <dbReference type="ARBA" id="ARBA00022833"/>
    </source>
</evidence>
<dbReference type="PANTHER" id="PTHR11705">
    <property type="entry name" value="PROTEASE FAMILY M14 CARBOXYPEPTIDASE A,B"/>
    <property type="match status" value="1"/>
</dbReference>
<dbReference type="EMBL" id="CAUYUJ010002348">
    <property type="protein sequence ID" value="CAK0800383.1"/>
    <property type="molecule type" value="Genomic_DNA"/>
</dbReference>
<evidence type="ECO:0000313" key="8">
    <source>
        <dbReference type="Proteomes" id="UP001189429"/>
    </source>
</evidence>
<evidence type="ECO:0000256" key="1">
    <source>
        <dbReference type="ARBA" id="ARBA00001947"/>
    </source>
</evidence>
<reference evidence="7" key="1">
    <citation type="submission" date="2023-10" db="EMBL/GenBank/DDBJ databases">
        <authorList>
            <person name="Chen Y."/>
            <person name="Shah S."/>
            <person name="Dougan E. K."/>
            <person name="Thang M."/>
            <person name="Chan C."/>
        </authorList>
    </citation>
    <scope>NUCLEOTIDE SEQUENCE [LARGE SCALE GENOMIC DNA]</scope>
</reference>
<name>A0ABN9Q3V7_9DINO</name>
<feature type="domain" description="Peptidase M14" evidence="6">
    <location>
        <begin position="463"/>
        <end position="559"/>
    </location>
</feature>
<accession>A0ABN9Q3V7</accession>
<comment type="similarity">
    <text evidence="2">Belongs to the peptidase M14 family.</text>
</comment>
<dbReference type="InterPro" id="IPR057246">
    <property type="entry name" value="CARBOXYPEPT_ZN_1"/>
</dbReference>
<keyword evidence="3" id="KW-0479">Metal-binding</keyword>
<evidence type="ECO:0000256" key="5">
    <source>
        <dbReference type="SAM" id="Coils"/>
    </source>
</evidence>
<dbReference type="SUPFAM" id="SSF53187">
    <property type="entry name" value="Zn-dependent exopeptidases"/>
    <property type="match status" value="2"/>
</dbReference>
<keyword evidence="5" id="KW-0175">Coiled coil</keyword>
<keyword evidence="8" id="KW-1185">Reference proteome</keyword>
<feature type="non-terminal residue" evidence="7">
    <location>
        <position position="1"/>
    </location>
</feature>
<dbReference type="InterPro" id="IPR000834">
    <property type="entry name" value="Peptidase_M14"/>
</dbReference>
<proteinExistence type="inferred from homology"/>
<gene>
    <name evidence="7" type="ORF">PCOR1329_LOCUS8547</name>
</gene>
<dbReference type="Proteomes" id="UP001189429">
    <property type="component" value="Unassembled WGS sequence"/>
</dbReference>